<dbReference type="GO" id="GO:0017046">
    <property type="term" value="F:peptide hormone binding"/>
    <property type="evidence" value="ECO:0000318"/>
    <property type="project" value="GO_Central"/>
</dbReference>
<proteinExistence type="inferred from homology"/>
<comment type="subunit">
    <text evidence="14">Interacts with SMARCA1. Interacts with NEK3 and VAV2 and this interaction is prolactin-dependent.</text>
</comment>
<dbReference type="GO" id="GO:0120162">
    <property type="term" value="P:positive regulation of cold-induced thermogenesis"/>
    <property type="evidence" value="ECO:0007669"/>
    <property type="project" value="Ensembl"/>
</dbReference>
<dbReference type="GO" id="GO:0030155">
    <property type="term" value="P:regulation of cell adhesion"/>
    <property type="evidence" value="ECO:0007669"/>
    <property type="project" value="Ensembl"/>
</dbReference>
<dbReference type="SMART" id="SM00060">
    <property type="entry name" value="FN3"/>
    <property type="match status" value="2"/>
</dbReference>
<dbReference type="GO" id="GO:0007259">
    <property type="term" value="P:cell surface receptor signaling pathway via JAK-STAT"/>
    <property type="evidence" value="ECO:0007669"/>
    <property type="project" value="Ensembl"/>
</dbReference>
<feature type="region of interest" description="Disordered" evidence="15">
    <location>
        <begin position="452"/>
        <end position="489"/>
    </location>
</feature>
<evidence type="ECO:0000313" key="18">
    <source>
        <dbReference type="Proteomes" id="UP000002279"/>
    </source>
</evidence>
<dbReference type="InterPro" id="IPR013783">
    <property type="entry name" value="Ig-like_fold"/>
</dbReference>
<evidence type="ECO:0000256" key="7">
    <source>
        <dbReference type="ARBA" id="ARBA00022737"/>
    </source>
</evidence>
<dbReference type="InterPro" id="IPR015152">
    <property type="entry name" value="Growth/epo_recpt_lig-bind"/>
</dbReference>
<keyword evidence="10 14" id="KW-0472">Membrane</keyword>
<reference evidence="17" key="2">
    <citation type="submission" date="2025-08" db="UniProtKB">
        <authorList>
            <consortium name="Ensembl"/>
        </authorList>
    </citation>
    <scope>IDENTIFICATION</scope>
    <source>
        <strain evidence="17">Glennie</strain>
    </source>
</reference>
<evidence type="ECO:0000256" key="15">
    <source>
        <dbReference type="SAM" id="MobiDB-lite"/>
    </source>
</evidence>
<feature type="chain" id="PRO_5026377543" description="Prolactin receptor" evidence="14">
    <location>
        <begin position="25"/>
        <end position="634"/>
    </location>
</feature>
<sequence length="634" mass="71355">MKKNVASTIAFIFLLFLNMELLTGLSPPGKPQVDMCRTPNKETFTCWWKPGSDGGLPTNYTLFYNKEGSEVIYECPDYKTGGPNSCYFNKAHTTMWKVYSIFVNATNQMGSNISDTYYADVAYILKPDPPVNLTLELKHTKDGKPYLWVKWSPPNLADVRIGWVTLLYELQLKPEKGVEWENHFAGKQKDFKVFSFNPGQKYLVEVRCKPDHGFWSQWSLPSSIWVPDDFQVKDMTVWIFVAVLSSVVCLIMIWTMALKGYSMIACLLPPVPGPKIKGFDTHLLEKGKSEELLSALGCQGFPQTSDYEDLLVEFLEVDDSEDQQLMPAPEKGHSQPSVKPAHLETDNDSGRGSCDSPSLLSEKCEEPQPPPPTFQPPPDHDDEKPSKPAPKSCRNWGSQSLDLEGKTPYFHAMGSKSSTWPMPQQASHHTPRASYHNLSNVFKMAPEALFTGQGETHPSKYSKPLETVGDDKRGERNEPGQDPTWLLPSEKSLFGSAKPMDYVEIHKVNKDGALALLPKRKEDPGQAETFTVPEASKEYAKVSRVMDDNILVLMHDTRGLTAPEFEESAKEASPPLRQNQAEKKMAYTATVTTPNDCRLQMASCTDILLFIMKNKIKYATIMRNLRLTDRKGQF</sequence>
<dbReference type="GO" id="GO:0009617">
    <property type="term" value="P:response to bacterium"/>
    <property type="evidence" value="ECO:0007669"/>
    <property type="project" value="Ensembl"/>
</dbReference>
<comment type="similarity">
    <text evidence="2 14">Belongs to the type I cytokine receptor family. Type 1 subfamily.</text>
</comment>
<dbReference type="GO" id="GO:0060736">
    <property type="term" value="P:prostate gland growth"/>
    <property type="evidence" value="ECO:0007669"/>
    <property type="project" value="Ensembl"/>
</dbReference>
<comment type="domain">
    <text evidence="14">The WSXWS motif appears to be necessary for proper protein folding and thereby efficient intracellular transport and cell-surface receptor binding.</text>
</comment>
<evidence type="ECO:0000256" key="9">
    <source>
        <dbReference type="ARBA" id="ARBA00022989"/>
    </source>
</evidence>
<dbReference type="PROSITE" id="PS50853">
    <property type="entry name" value="FN3"/>
    <property type="match status" value="2"/>
</dbReference>
<dbReference type="Pfam" id="PF09067">
    <property type="entry name" value="EpoR_lig-bind"/>
    <property type="match status" value="1"/>
</dbReference>
<dbReference type="GO" id="GO:0019955">
    <property type="term" value="F:cytokine binding"/>
    <property type="evidence" value="ECO:0000318"/>
    <property type="project" value="GO_Central"/>
</dbReference>
<evidence type="ECO:0000256" key="1">
    <source>
        <dbReference type="ARBA" id="ARBA00004479"/>
    </source>
</evidence>
<dbReference type="GO" id="GO:0007595">
    <property type="term" value="P:lactation"/>
    <property type="evidence" value="ECO:0007669"/>
    <property type="project" value="Ensembl"/>
</dbReference>
<comment type="function">
    <text evidence="14">This is a receptor for the anterior pituitary hormone prolactin.</text>
</comment>
<evidence type="ECO:0000256" key="4">
    <source>
        <dbReference type="ARBA" id="ARBA00022692"/>
    </source>
</evidence>
<comment type="subcellular location">
    <subcellularLocation>
        <location evidence="1 14">Membrane</location>
        <topology evidence="1 14">Single-pass type I membrane protein</topology>
    </subcellularLocation>
</comment>
<dbReference type="GO" id="GO:0060749">
    <property type="term" value="P:mammary gland alveolus development"/>
    <property type="evidence" value="ECO:0007669"/>
    <property type="project" value="Ensembl"/>
</dbReference>
<feature type="compositionally biased region" description="Pro residues" evidence="15">
    <location>
        <begin position="367"/>
        <end position="377"/>
    </location>
</feature>
<dbReference type="Bgee" id="ENSOANG00000014529">
    <property type="expression patterns" value="Expressed in ovary and 7 other cell types or tissues"/>
</dbReference>
<dbReference type="PANTHER" id="PTHR23036:SF86">
    <property type="entry name" value="PROLACTIN RECEPTOR"/>
    <property type="match status" value="1"/>
</dbReference>
<dbReference type="GO" id="GO:0046872">
    <property type="term" value="F:metal ion binding"/>
    <property type="evidence" value="ECO:0007669"/>
    <property type="project" value="UniProtKB-KW"/>
</dbReference>
<dbReference type="SUPFAM" id="SSF49265">
    <property type="entry name" value="Fibronectin type III"/>
    <property type="match status" value="2"/>
</dbReference>
<keyword evidence="12 14" id="KW-0675">Receptor</keyword>
<evidence type="ECO:0000256" key="14">
    <source>
        <dbReference type="RuleBase" id="RU365035"/>
    </source>
</evidence>
<evidence type="ECO:0000256" key="13">
    <source>
        <dbReference type="ARBA" id="ARBA00023180"/>
    </source>
</evidence>
<evidence type="ECO:0000256" key="11">
    <source>
        <dbReference type="ARBA" id="ARBA00023157"/>
    </source>
</evidence>
<organism evidence="17 18">
    <name type="scientific">Ornithorhynchus anatinus</name>
    <name type="common">Duckbill platypus</name>
    <dbReference type="NCBI Taxonomy" id="9258"/>
    <lineage>
        <taxon>Eukaryota</taxon>
        <taxon>Metazoa</taxon>
        <taxon>Chordata</taxon>
        <taxon>Craniata</taxon>
        <taxon>Vertebrata</taxon>
        <taxon>Euteleostomi</taxon>
        <taxon>Mammalia</taxon>
        <taxon>Monotremata</taxon>
        <taxon>Ornithorhynchidae</taxon>
        <taxon>Ornithorhynchus</taxon>
    </lineage>
</organism>
<dbReference type="AlphaFoldDB" id="A0A6I8PB25"/>
<dbReference type="FunFam" id="2.60.40.10:FF:000358">
    <property type="entry name" value="Prolactin receptor"/>
    <property type="match status" value="1"/>
</dbReference>
<feature type="region of interest" description="Disordered" evidence="15">
    <location>
        <begin position="325"/>
        <end position="431"/>
    </location>
</feature>
<feature type="domain" description="Fibronectin type-III" evidence="16">
    <location>
        <begin position="27"/>
        <end position="128"/>
    </location>
</feature>
<gene>
    <name evidence="14 17" type="primary">PRLR</name>
</gene>
<keyword evidence="11 14" id="KW-1015">Disulfide bond</keyword>
<dbReference type="Ensembl" id="ENSOANT00000046656.1">
    <property type="protein sequence ID" value="ENSOANP00000049981.1"/>
    <property type="gene ID" value="ENSOANG00000014529.3"/>
</dbReference>
<keyword evidence="9 14" id="KW-1133">Transmembrane helix</keyword>
<keyword evidence="8 14" id="KW-0862">Zinc</keyword>
<dbReference type="GO" id="GO:0043235">
    <property type="term" value="C:receptor complex"/>
    <property type="evidence" value="ECO:0000318"/>
    <property type="project" value="GO_Central"/>
</dbReference>
<evidence type="ECO:0000256" key="3">
    <source>
        <dbReference type="ARBA" id="ARBA00019818"/>
    </source>
</evidence>
<dbReference type="InterPro" id="IPR003961">
    <property type="entry name" value="FN3_dom"/>
</dbReference>
<dbReference type="GeneTree" id="ENSGT00940000154851"/>
<feature type="compositionally biased region" description="Basic and acidic residues" evidence="15">
    <location>
        <begin position="469"/>
        <end position="479"/>
    </location>
</feature>
<dbReference type="GO" id="GO:0009897">
    <property type="term" value="C:external side of plasma membrane"/>
    <property type="evidence" value="ECO:0000318"/>
    <property type="project" value="GO_Central"/>
</dbReference>
<dbReference type="GO" id="GO:0019221">
    <property type="term" value="P:cytokine-mediated signaling pathway"/>
    <property type="evidence" value="ECO:0000318"/>
    <property type="project" value="GO_Central"/>
</dbReference>
<evidence type="ECO:0000256" key="2">
    <source>
        <dbReference type="ARBA" id="ARBA00007885"/>
    </source>
</evidence>
<dbReference type="InterPro" id="IPR050379">
    <property type="entry name" value="Type-I_Cytokine_Rcpt"/>
</dbReference>
<evidence type="ECO:0000256" key="12">
    <source>
        <dbReference type="ARBA" id="ARBA00023170"/>
    </source>
</evidence>
<name>A0A6I8PB25_ORNAN</name>
<dbReference type="InParanoid" id="A0A6I8PB25"/>
<dbReference type="Gene3D" id="2.60.40.10">
    <property type="entry name" value="Immunoglobulins"/>
    <property type="match status" value="2"/>
</dbReference>
<evidence type="ECO:0000256" key="6">
    <source>
        <dbReference type="ARBA" id="ARBA00022729"/>
    </source>
</evidence>
<evidence type="ECO:0000313" key="17">
    <source>
        <dbReference type="Ensembl" id="ENSOANP00000049981.1"/>
    </source>
</evidence>
<dbReference type="GO" id="GO:0008289">
    <property type="term" value="F:lipid binding"/>
    <property type="evidence" value="ECO:0007669"/>
    <property type="project" value="Ensembl"/>
</dbReference>
<dbReference type="GO" id="GO:0060644">
    <property type="term" value="P:mammary gland epithelial cell differentiation"/>
    <property type="evidence" value="ECO:0007669"/>
    <property type="project" value="Ensembl"/>
</dbReference>
<dbReference type="GO" id="GO:0004925">
    <property type="term" value="F:prolactin receptor activity"/>
    <property type="evidence" value="ECO:0000318"/>
    <property type="project" value="GO_Central"/>
</dbReference>
<evidence type="ECO:0000256" key="10">
    <source>
        <dbReference type="ARBA" id="ARBA00023136"/>
    </source>
</evidence>
<dbReference type="InterPro" id="IPR036116">
    <property type="entry name" value="FN3_sf"/>
</dbReference>
<dbReference type="GO" id="GO:0043066">
    <property type="term" value="P:negative regulation of apoptotic process"/>
    <property type="evidence" value="ECO:0007669"/>
    <property type="project" value="Ensembl"/>
</dbReference>
<keyword evidence="7" id="KW-0677">Repeat</keyword>
<dbReference type="PANTHER" id="PTHR23036">
    <property type="entry name" value="CYTOKINE RECEPTOR"/>
    <property type="match status" value="1"/>
</dbReference>
<protein>
    <recommendedName>
        <fullName evidence="3 14">Prolactin receptor</fullName>
        <shortName evidence="14">PRL-R</shortName>
    </recommendedName>
</protein>
<dbReference type="FunCoup" id="A0A6I8PB25">
    <property type="interactions" value="826"/>
</dbReference>
<feature type="transmembrane region" description="Helical" evidence="14">
    <location>
        <begin position="237"/>
        <end position="258"/>
    </location>
</feature>
<keyword evidence="4 14" id="KW-0812">Transmembrane</keyword>
<evidence type="ECO:0000256" key="8">
    <source>
        <dbReference type="ARBA" id="ARBA00022833"/>
    </source>
</evidence>
<reference evidence="17 18" key="1">
    <citation type="journal article" date="2008" name="Nature">
        <title>Genome analysis of the platypus reveals unique signatures of evolution.</title>
        <authorList>
            <person name="Warren W.C."/>
            <person name="Hillier L.W."/>
            <person name="Marshall Graves J.A."/>
            <person name="Birney E."/>
            <person name="Ponting C.P."/>
            <person name="Grutzner F."/>
            <person name="Belov K."/>
            <person name="Miller W."/>
            <person name="Clarke L."/>
            <person name="Chinwalla A.T."/>
            <person name="Yang S.P."/>
            <person name="Heger A."/>
            <person name="Locke D.P."/>
            <person name="Miethke P."/>
            <person name="Waters P.D."/>
            <person name="Veyrunes F."/>
            <person name="Fulton L."/>
            <person name="Fulton B."/>
            <person name="Graves T."/>
            <person name="Wallis J."/>
            <person name="Puente X.S."/>
            <person name="Lopez-Otin C."/>
            <person name="Ordonez G.R."/>
            <person name="Eichler E.E."/>
            <person name="Chen L."/>
            <person name="Cheng Z."/>
            <person name="Deakin J.E."/>
            <person name="Alsop A."/>
            <person name="Thompson K."/>
            <person name="Kirby P."/>
            <person name="Papenfuss A.T."/>
            <person name="Wakefield M.J."/>
            <person name="Olender T."/>
            <person name="Lancet D."/>
            <person name="Huttley G.A."/>
            <person name="Smit A.F."/>
            <person name="Pask A."/>
            <person name="Temple-Smith P."/>
            <person name="Batzer M.A."/>
            <person name="Walker J.A."/>
            <person name="Konkel M.K."/>
            <person name="Harris R.S."/>
            <person name="Whittington C.M."/>
            <person name="Wong E.S."/>
            <person name="Gemmell N.J."/>
            <person name="Buschiazzo E."/>
            <person name="Vargas Jentzsch I.M."/>
            <person name="Merkel A."/>
            <person name="Schmitz J."/>
            <person name="Zemann A."/>
            <person name="Churakov G."/>
            <person name="Kriegs J.O."/>
            <person name="Brosius J."/>
            <person name="Murchison E.P."/>
            <person name="Sachidanandam R."/>
            <person name="Smith C."/>
            <person name="Hannon G.J."/>
            <person name="Tsend-Ayush E."/>
            <person name="McMillan D."/>
            <person name="Attenborough R."/>
            <person name="Rens W."/>
            <person name="Ferguson-Smith M."/>
            <person name="Lefevre C.M."/>
            <person name="Sharp J.A."/>
            <person name="Nicholas K.R."/>
            <person name="Ray D.A."/>
            <person name="Kube M."/>
            <person name="Reinhardt R."/>
            <person name="Pringle T.H."/>
            <person name="Taylor J."/>
            <person name="Jones R.C."/>
            <person name="Nixon B."/>
            <person name="Dacheux J.L."/>
            <person name="Niwa H."/>
            <person name="Sekita Y."/>
            <person name="Huang X."/>
            <person name="Stark A."/>
            <person name="Kheradpour P."/>
            <person name="Kellis M."/>
            <person name="Flicek P."/>
            <person name="Chen Y."/>
            <person name="Webber C."/>
            <person name="Hardison R."/>
            <person name="Nelson J."/>
            <person name="Hallsworth-Pepin K."/>
            <person name="Delehaunty K."/>
            <person name="Markovic C."/>
            <person name="Minx P."/>
            <person name="Feng Y."/>
            <person name="Kremitzki C."/>
            <person name="Mitreva M."/>
            <person name="Glasscock J."/>
            <person name="Wylie T."/>
            <person name="Wohldmann P."/>
            <person name="Thiru P."/>
            <person name="Nhan M.N."/>
            <person name="Pohl C.S."/>
            <person name="Smith S.M."/>
            <person name="Hou S."/>
            <person name="Nefedov M."/>
            <person name="de Jong P.J."/>
            <person name="Renfree M.B."/>
            <person name="Mardis E.R."/>
            <person name="Wilson R.K."/>
        </authorList>
    </citation>
    <scope>NUCLEOTIDE SEQUENCE [LARGE SCALE GENOMIC DNA]</scope>
    <source>
        <strain evidence="17 18">Glennie</strain>
    </source>
</reference>
<dbReference type="GO" id="GO:0030856">
    <property type="term" value="P:regulation of epithelial cell differentiation"/>
    <property type="evidence" value="ECO:0007669"/>
    <property type="project" value="Ensembl"/>
</dbReference>
<dbReference type="GO" id="GO:0008284">
    <property type="term" value="P:positive regulation of cell population proliferation"/>
    <property type="evidence" value="ECO:0000318"/>
    <property type="project" value="GO_Central"/>
</dbReference>
<feature type="signal peptide" evidence="14">
    <location>
        <begin position="1"/>
        <end position="24"/>
    </location>
</feature>
<dbReference type="OMA" id="ANITCTW"/>
<dbReference type="CDD" id="cd00063">
    <property type="entry name" value="FN3"/>
    <property type="match status" value="2"/>
</dbReference>
<dbReference type="FunFam" id="2.60.40.10:FF:000287">
    <property type="entry name" value="Prolactin receptor"/>
    <property type="match status" value="1"/>
</dbReference>
<evidence type="ECO:0000259" key="16">
    <source>
        <dbReference type="PROSITE" id="PS50853"/>
    </source>
</evidence>
<accession>A0A6I8PB25</accession>
<feature type="domain" description="Fibronectin type-III" evidence="16">
    <location>
        <begin position="129"/>
        <end position="229"/>
    </location>
</feature>
<keyword evidence="18" id="KW-1185">Reference proteome</keyword>
<keyword evidence="5 14" id="KW-0479">Metal-binding</keyword>
<evidence type="ECO:0000256" key="5">
    <source>
        <dbReference type="ARBA" id="ARBA00022723"/>
    </source>
</evidence>
<keyword evidence="6 14" id="KW-0732">Signal</keyword>
<dbReference type="Proteomes" id="UP000002279">
    <property type="component" value="Chromosome 3"/>
</dbReference>
<comment type="domain">
    <text evidence="14">The box 1 motif is required for JAK interaction and/or activation.</text>
</comment>
<feature type="compositionally biased region" description="Polar residues" evidence="15">
    <location>
        <begin position="415"/>
        <end position="428"/>
    </location>
</feature>
<keyword evidence="13" id="KW-0325">Glycoprotein</keyword>
<reference evidence="17" key="3">
    <citation type="submission" date="2025-09" db="UniProtKB">
        <authorList>
            <consortium name="Ensembl"/>
        </authorList>
    </citation>
    <scope>IDENTIFICATION</scope>
    <source>
        <strain evidence="17">Glennie</strain>
    </source>
</reference>